<dbReference type="Proteomes" id="UP000708576">
    <property type="component" value="Unassembled WGS sequence"/>
</dbReference>
<gene>
    <name evidence="2" type="ORF">KEM10_08795</name>
</gene>
<dbReference type="EMBL" id="JAGUCO010000004">
    <property type="protein sequence ID" value="MBS2098374.1"/>
    <property type="molecule type" value="Genomic_DNA"/>
</dbReference>
<evidence type="ECO:0000313" key="3">
    <source>
        <dbReference type="Proteomes" id="UP000708576"/>
    </source>
</evidence>
<evidence type="ECO:0000259" key="1">
    <source>
        <dbReference type="Pfam" id="PF14292"/>
    </source>
</evidence>
<evidence type="ECO:0000313" key="2">
    <source>
        <dbReference type="EMBL" id="MBS2098374.1"/>
    </source>
</evidence>
<protein>
    <submittedName>
        <fullName evidence="2">SusE domain-containing protein</fullName>
    </submittedName>
</protein>
<comment type="caution">
    <text evidence="2">The sequence shown here is derived from an EMBL/GenBank/DDBJ whole genome shotgun (WGS) entry which is preliminary data.</text>
</comment>
<accession>A0ABS5JU37</accession>
<feature type="domain" description="SusE outer membrane protein" evidence="1">
    <location>
        <begin position="35"/>
        <end position="133"/>
    </location>
</feature>
<dbReference type="Pfam" id="PF14292">
    <property type="entry name" value="SusE"/>
    <property type="match status" value="1"/>
</dbReference>
<sequence>MKKLNTLTVLMALIMVWGCEEKSNLQPEGNWELSAPTTLPLNDDNSLVLDESNPHGSIVFNWNEAVSSEDYGVYYTVMIDSLNASDASAPILSFKSLESGKSTSASVTTMELNDALYMAGFKPGEALELKWTVVANCLSKSTSAEDEMTITRYDDDKLFISGAATEVGNNVNSAILMRRLFNGSGEKLNLYESYTELKAGEGFMVYNGRSTNAIAYGLSSEGLLVRDGEAITVDEDGIYRINIDFDAMTISFYKIDRLALIGAPLEGGWGSDEALTYQGMGVWQSDISFVGTGGYIIRANNNWEGIIKQVSGTSNEVVREDFGNEQGVAFEDFQQSEVGYYTVTLTLTGDEYTIYLEKAPDQRMYLIVNSSDVYEMSMVGDGVFKTDKYLVLQTSDEVLINTESDGSGTSYSISETIGEGSGDKVEGSASMSESTTAFAVSLDQMFGFTVDINNNELTWHYYTMKLFHWDDDADGGWDARTETEMTYVHPYTFTVTADCYATHESKFNSPWDVSFGADDETALSGTMTNQGGSNFRNISSDGTYDITIVVADDYSTGNYEFVMQ</sequence>
<reference evidence="2 3" key="1">
    <citation type="journal article" date="2015" name="Int. J. Syst. Evol. Microbiol.">
        <title>Carboxylicivirga linearis sp. nov., isolated from a sea cucumber culture pond.</title>
        <authorList>
            <person name="Wang F.Q."/>
            <person name="Zhou Y.X."/>
            <person name="Lin X.Z."/>
            <person name="Chen G.J."/>
            <person name="Du Z.J."/>
        </authorList>
    </citation>
    <scope>NUCLEOTIDE SEQUENCE [LARGE SCALE GENOMIC DNA]</scope>
    <source>
        <strain evidence="2 3">FB218</strain>
    </source>
</reference>
<proteinExistence type="predicted"/>
<dbReference type="RefSeq" id="WP_212215616.1">
    <property type="nucleotide sequence ID" value="NZ_JAGUCO010000004.1"/>
</dbReference>
<organism evidence="2 3">
    <name type="scientific">Carboxylicivirga linearis</name>
    <dbReference type="NCBI Taxonomy" id="1628157"/>
    <lineage>
        <taxon>Bacteria</taxon>
        <taxon>Pseudomonadati</taxon>
        <taxon>Bacteroidota</taxon>
        <taxon>Bacteroidia</taxon>
        <taxon>Marinilabiliales</taxon>
        <taxon>Marinilabiliaceae</taxon>
        <taxon>Carboxylicivirga</taxon>
    </lineage>
</organism>
<keyword evidence="3" id="KW-1185">Reference proteome</keyword>
<dbReference type="Gene3D" id="2.60.40.3620">
    <property type="match status" value="2"/>
</dbReference>
<dbReference type="InterPro" id="IPR025970">
    <property type="entry name" value="SusE"/>
</dbReference>
<name>A0ABS5JU37_9BACT</name>